<dbReference type="InterPro" id="IPR050707">
    <property type="entry name" value="HTH_MetabolicPath_Reg"/>
</dbReference>
<evidence type="ECO:0000256" key="4">
    <source>
        <dbReference type="SAM" id="MobiDB-lite"/>
    </source>
</evidence>
<protein>
    <submittedName>
        <fullName evidence="7">Unannotated protein</fullName>
    </submittedName>
</protein>
<dbReference type="InterPro" id="IPR036388">
    <property type="entry name" value="WH-like_DNA-bd_sf"/>
</dbReference>
<dbReference type="InterPro" id="IPR036390">
    <property type="entry name" value="WH_DNA-bd_sf"/>
</dbReference>
<dbReference type="Pfam" id="PF01614">
    <property type="entry name" value="IclR_C"/>
    <property type="match status" value="1"/>
</dbReference>
<keyword evidence="3" id="KW-0804">Transcription</keyword>
<dbReference type="SUPFAM" id="SSF46785">
    <property type="entry name" value="Winged helix' DNA-binding domain"/>
    <property type="match status" value="1"/>
</dbReference>
<dbReference type="InterPro" id="IPR029016">
    <property type="entry name" value="GAF-like_dom_sf"/>
</dbReference>
<evidence type="ECO:0000256" key="1">
    <source>
        <dbReference type="ARBA" id="ARBA00023015"/>
    </source>
</evidence>
<dbReference type="EMBL" id="CAFBRC010000049">
    <property type="protein sequence ID" value="CAB5075771.1"/>
    <property type="molecule type" value="Genomic_DNA"/>
</dbReference>
<dbReference type="EMBL" id="CAFBAA010000034">
    <property type="protein sequence ID" value="CAB4844685.1"/>
    <property type="molecule type" value="Genomic_DNA"/>
</dbReference>
<dbReference type="GO" id="GO:0045892">
    <property type="term" value="P:negative regulation of DNA-templated transcription"/>
    <property type="evidence" value="ECO:0007669"/>
    <property type="project" value="TreeGrafter"/>
</dbReference>
<feature type="domain" description="IclR-ED" evidence="6">
    <location>
        <begin position="90"/>
        <end position="268"/>
    </location>
</feature>
<evidence type="ECO:0000259" key="5">
    <source>
        <dbReference type="PROSITE" id="PS51077"/>
    </source>
</evidence>
<evidence type="ECO:0000256" key="3">
    <source>
        <dbReference type="ARBA" id="ARBA00023163"/>
    </source>
</evidence>
<dbReference type="PROSITE" id="PS51078">
    <property type="entry name" value="ICLR_ED"/>
    <property type="match status" value="1"/>
</dbReference>
<dbReference type="Gene3D" id="1.10.10.10">
    <property type="entry name" value="Winged helix-like DNA-binding domain superfamily/Winged helix DNA-binding domain"/>
    <property type="match status" value="1"/>
</dbReference>
<organism evidence="7">
    <name type="scientific">freshwater metagenome</name>
    <dbReference type="NCBI Taxonomy" id="449393"/>
    <lineage>
        <taxon>unclassified sequences</taxon>
        <taxon>metagenomes</taxon>
        <taxon>ecological metagenomes</taxon>
    </lineage>
</organism>
<dbReference type="GO" id="GO:0003700">
    <property type="term" value="F:DNA-binding transcription factor activity"/>
    <property type="evidence" value="ECO:0007669"/>
    <property type="project" value="TreeGrafter"/>
</dbReference>
<dbReference type="Pfam" id="PF09339">
    <property type="entry name" value="HTH_IclR"/>
    <property type="match status" value="1"/>
</dbReference>
<feature type="domain" description="HTH iclR-type" evidence="5">
    <location>
        <begin position="24"/>
        <end position="89"/>
    </location>
</feature>
<dbReference type="GO" id="GO:0003677">
    <property type="term" value="F:DNA binding"/>
    <property type="evidence" value="ECO:0007669"/>
    <property type="project" value="UniProtKB-KW"/>
</dbReference>
<dbReference type="SMART" id="SM00346">
    <property type="entry name" value="HTH_ICLR"/>
    <property type="match status" value="1"/>
</dbReference>
<evidence type="ECO:0000313" key="8">
    <source>
        <dbReference type="EMBL" id="CAB4701333.1"/>
    </source>
</evidence>
<keyword evidence="2" id="KW-0238">DNA-binding</keyword>
<proteinExistence type="predicted"/>
<dbReference type="PANTHER" id="PTHR30136:SF24">
    <property type="entry name" value="HTH-TYPE TRANSCRIPTIONAL REPRESSOR ALLR"/>
    <property type="match status" value="1"/>
</dbReference>
<dbReference type="InterPro" id="IPR005471">
    <property type="entry name" value="Tscrpt_reg_IclR_N"/>
</dbReference>
<dbReference type="PROSITE" id="PS51077">
    <property type="entry name" value="HTH_ICLR"/>
    <property type="match status" value="1"/>
</dbReference>
<dbReference type="SUPFAM" id="SSF55781">
    <property type="entry name" value="GAF domain-like"/>
    <property type="match status" value="1"/>
</dbReference>
<keyword evidence="1" id="KW-0805">Transcription regulation</keyword>
<accession>A0A6J6MSB9</accession>
<reference evidence="7" key="1">
    <citation type="submission" date="2020-05" db="EMBL/GenBank/DDBJ databases">
        <authorList>
            <person name="Chiriac C."/>
            <person name="Salcher M."/>
            <person name="Ghai R."/>
            <person name="Kavagutti S V."/>
        </authorList>
    </citation>
    <scope>NUCLEOTIDE SEQUENCE</scope>
</reference>
<evidence type="ECO:0000313" key="10">
    <source>
        <dbReference type="EMBL" id="CAB5075771.1"/>
    </source>
</evidence>
<evidence type="ECO:0000313" key="9">
    <source>
        <dbReference type="EMBL" id="CAB4844685.1"/>
    </source>
</evidence>
<dbReference type="EMBL" id="CAEZXN010000029">
    <property type="protein sequence ID" value="CAB4701333.1"/>
    <property type="molecule type" value="Genomic_DNA"/>
</dbReference>
<evidence type="ECO:0000313" key="7">
    <source>
        <dbReference type="EMBL" id="CAB4675958.1"/>
    </source>
</evidence>
<dbReference type="InterPro" id="IPR014757">
    <property type="entry name" value="Tscrpt_reg_IclR_C"/>
</dbReference>
<dbReference type="AlphaFoldDB" id="A0A6J6MSB9"/>
<dbReference type="EMBL" id="CAEZXB010000011">
    <property type="protein sequence ID" value="CAB4675958.1"/>
    <property type="molecule type" value="Genomic_DNA"/>
</dbReference>
<sequence>MASSGAKPAASLAAAPSATSPTGAQSIDRAGALLVSILDSGTASGRPPHVATLARTHDLPKSTTSRLLSALERQGLIQRDRDGAFHPGPVITRYARSGQGESALATELHPILARLAQESGETVNLAVAGAQFVDLIDQVDGRYLLGARNWIGTPVPYHASALGKIFMAYGVTEIPSGRLEKRTPFTLTSQESLRAELAKVRAEGFATIVDELEEGLTAIALPVFDSAQRVVAAISISGPSSRLSSNTINEIVQKMIKAIGLPGKAGAA</sequence>
<name>A0A6J6MSB9_9ZZZZ</name>
<feature type="region of interest" description="Disordered" evidence="4">
    <location>
        <begin position="1"/>
        <end position="24"/>
    </location>
</feature>
<dbReference type="Gene3D" id="3.30.450.40">
    <property type="match status" value="1"/>
</dbReference>
<gene>
    <name evidence="7" type="ORF">UFOPK2342_00777</name>
    <name evidence="8" type="ORF">UFOPK2423_01186</name>
    <name evidence="9" type="ORF">UFOPK3266_01198</name>
    <name evidence="10" type="ORF">UFOPK4367_00856</name>
</gene>
<evidence type="ECO:0000259" key="6">
    <source>
        <dbReference type="PROSITE" id="PS51078"/>
    </source>
</evidence>
<evidence type="ECO:0000256" key="2">
    <source>
        <dbReference type="ARBA" id="ARBA00023125"/>
    </source>
</evidence>
<dbReference type="PANTHER" id="PTHR30136">
    <property type="entry name" value="HELIX-TURN-HELIX TRANSCRIPTIONAL REGULATOR, ICLR FAMILY"/>
    <property type="match status" value="1"/>
</dbReference>